<keyword evidence="2" id="KW-1185">Reference proteome</keyword>
<organism evidence="1 2">
    <name type="scientific">Ixodes persulcatus</name>
    <name type="common">Taiga tick</name>
    <dbReference type="NCBI Taxonomy" id="34615"/>
    <lineage>
        <taxon>Eukaryota</taxon>
        <taxon>Metazoa</taxon>
        <taxon>Ecdysozoa</taxon>
        <taxon>Arthropoda</taxon>
        <taxon>Chelicerata</taxon>
        <taxon>Arachnida</taxon>
        <taxon>Acari</taxon>
        <taxon>Parasitiformes</taxon>
        <taxon>Ixodida</taxon>
        <taxon>Ixodoidea</taxon>
        <taxon>Ixodidae</taxon>
        <taxon>Ixodinae</taxon>
        <taxon>Ixodes</taxon>
    </lineage>
</organism>
<reference evidence="1 2" key="1">
    <citation type="journal article" date="2020" name="Cell">
        <title>Large-Scale Comparative Analyses of Tick Genomes Elucidate Their Genetic Diversity and Vector Capacities.</title>
        <authorList>
            <consortium name="Tick Genome and Microbiome Consortium (TIGMIC)"/>
            <person name="Jia N."/>
            <person name="Wang J."/>
            <person name="Shi W."/>
            <person name="Du L."/>
            <person name="Sun Y."/>
            <person name="Zhan W."/>
            <person name="Jiang J.F."/>
            <person name="Wang Q."/>
            <person name="Zhang B."/>
            <person name="Ji P."/>
            <person name="Bell-Sakyi L."/>
            <person name="Cui X.M."/>
            <person name="Yuan T.T."/>
            <person name="Jiang B.G."/>
            <person name="Yang W.F."/>
            <person name="Lam T.T."/>
            <person name="Chang Q.C."/>
            <person name="Ding S.J."/>
            <person name="Wang X.J."/>
            <person name="Zhu J.G."/>
            <person name="Ruan X.D."/>
            <person name="Zhao L."/>
            <person name="Wei J.T."/>
            <person name="Ye R.Z."/>
            <person name="Que T.C."/>
            <person name="Du C.H."/>
            <person name="Zhou Y.H."/>
            <person name="Cheng J.X."/>
            <person name="Dai P.F."/>
            <person name="Guo W.B."/>
            <person name="Han X.H."/>
            <person name="Huang E.J."/>
            <person name="Li L.F."/>
            <person name="Wei W."/>
            <person name="Gao Y.C."/>
            <person name="Liu J.Z."/>
            <person name="Shao H.Z."/>
            <person name="Wang X."/>
            <person name="Wang C.C."/>
            <person name="Yang T.C."/>
            <person name="Huo Q.B."/>
            <person name="Li W."/>
            <person name="Chen H.Y."/>
            <person name="Chen S.E."/>
            <person name="Zhou L.G."/>
            <person name="Ni X.B."/>
            <person name="Tian J.H."/>
            <person name="Sheng Y."/>
            <person name="Liu T."/>
            <person name="Pan Y.S."/>
            <person name="Xia L.Y."/>
            <person name="Li J."/>
            <person name="Zhao F."/>
            <person name="Cao W.C."/>
        </authorList>
    </citation>
    <scope>NUCLEOTIDE SEQUENCE [LARGE SCALE GENOMIC DNA]</scope>
    <source>
        <strain evidence="1">Iper-2018</strain>
    </source>
</reference>
<gene>
    <name evidence="1" type="ORF">HPB47_025109</name>
</gene>
<dbReference type="EMBL" id="JABSTQ010009585">
    <property type="protein sequence ID" value="KAG0427869.1"/>
    <property type="molecule type" value="Genomic_DNA"/>
</dbReference>
<protein>
    <submittedName>
        <fullName evidence="1">Uncharacterized protein</fullName>
    </submittedName>
</protein>
<feature type="non-terminal residue" evidence="1">
    <location>
        <position position="291"/>
    </location>
</feature>
<accession>A0AC60Q2E5</accession>
<name>A0AC60Q2E5_IXOPE</name>
<dbReference type="Proteomes" id="UP000805193">
    <property type="component" value="Unassembled WGS sequence"/>
</dbReference>
<evidence type="ECO:0000313" key="1">
    <source>
        <dbReference type="EMBL" id="KAG0427869.1"/>
    </source>
</evidence>
<proteinExistence type="predicted"/>
<evidence type="ECO:0000313" key="2">
    <source>
        <dbReference type="Proteomes" id="UP000805193"/>
    </source>
</evidence>
<comment type="caution">
    <text evidence="1">The sequence shown here is derived from an EMBL/GenBank/DDBJ whole genome shotgun (WGS) entry which is preliminary data.</text>
</comment>
<sequence length="291" mass="29808">MSESPTSVIGGGAEMSSDSETGNERVLHSPPYRSRATVAPPQMQSPQPRPFVVRRRTAGHYRKFPSCIRLSLAESVAAGNGGPRWPLPGSCCPAQGHAAASTGAGGVYPAAPVYAAPPPRLLAAPVVAKAVVAAPPDVSPQSYSFGYNSADEFGTRIQRQETSDVNNVRTGSYGYADANGIFRHVQYIADAAGFRASVDTNEPGTAGGQTAGVLYNAAPVPSAPTPARAPVVAAAAQYKVPFAIAPAAVTGVLPAPYPTYAKPAAAAAPLYAAPPKYAAPAADSNIEKQVL</sequence>